<comment type="caution">
    <text evidence="1">The sequence shown here is derived from an EMBL/GenBank/DDBJ whole genome shotgun (WGS) entry which is preliminary data.</text>
</comment>
<protein>
    <submittedName>
        <fullName evidence="1">Uncharacterized protein</fullName>
    </submittedName>
</protein>
<dbReference type="OrthoDB" id="3539730at2759"/>
<dbReference type="AlphaFoldDB" id="A0A8H7T7J7"/>
<dbReference type="EMBL" id="JAFJYH010000289">
    <property type="protein sequence ID" value="KAG4413927.1"/>
    <property type="molecule type" value="Genomic_DNA"/>
</dbReference>
<evidence type="ECO:0000313" key="2">
    <source>
        <dbReference type="Proteomes" id="UP000664132"/>
    </source>
</evidence>
<organism evidence="1 2">
    <name type="scientific">Cadophora malorum</name>
    <dbReference type="NCBI Taxonomy" id="108018"/>
    <lineage>
        <taxon>Eukaryota</taxon>
        <taxon>Fungi</taxon>
        <taxon>Dikarya</taxon>
        <taxon>Ascomycota</taxon>
        <taxon>Pezizomycotina</taxon>
        <taxon>Leotiomycetes</taxon>
        <taxon>Helotiales</taxon>
        <taxon>Ploettnerulaceae</taxon>
        <taxon>Cadophora</taxon>
    </lineage>
</organism>
<accession>A0A8H7T7J7</accession>
<name>A0A8H7T7J7_9HELO</name>
<keyword evidence="2" id="KW-1185">Reference proteome</keyword>
<sequence length="196" mass="21944">MIAPLSLNTPDSDTAPRDPFRLCPTSTIITPKQLTFTSDSDQVRHIPSTKKREADYTGSPAGARLLARNKSLQGKRARALLNGAALVQIARDAHRLGVLQILPNEIILKIIRMLEHNALELHYQRVQDFGLVCLALTSIDVFKICKTVHSAPLPTTQGDSMRDENGNFWAWSLERHVGDFLGPVYEVREPDSRYDM</sequence>
<dbReference type="Proteomes" id="UP000664132">
    <property type="component" value="Unassembled WGS sequence"/>
</dbReference>
<reference evidence="1" key="1">
    <citation type="submission" date="2021-02" db="EMBL/GenBank/DDBJ databases">
        <title>Genome sequence Cadophora malorum strain M34.</title>
        <authorList>
            <person name="Stefanovic E."/>
            <person name="Vu D."/>
            <person name="Scully C."/>
            <person name="Dijksterhuis J."/>
            <person name="Roader J."/>
            <person name="Houbraken J."/>
        </authorList>
    </citation>
    <scope>NUCLEOTIDE SEQUENCE</scope>
    <source>
        <strain evidence="1">M34</strain>
    </source>
</reference>
<evidence type="ECO:0000313" key="1">
    <source>
        <dbReference type="EMBL" id="KAG4413927.1"/>
    </source>
</evidence>
<proteinExistence type="predicted"/>
<gene>
    <name evidence="1" type="ORF">IFR04_012942</name>
</gene>